<dbReference type="PANTHER" id="PTHR33931:SF2">
    <property type="entry name" value="HOLIN-LIKE PROTEIN CIDA"/>
    <property type="match status" value="1"/>
</dbReference>
<dbReference type="PANTHER" id="PTHR33931">
    <property type="entry name" value="HOLIN-LIKE PROTEIN CIDA-RELATED"/>
    <property type="match status" value="1"/>
</dbReference>
<feature type="transmembrane region" description="Helical" evidence="6">
    <location>
        <begin position="72"/>
        <end position="89"/>
    </location>
</feature>
<keyword evidence="4 6" id="KW-1133">Transmembrane helix</keyword>
<feature type="transmembrane region" description="Helical" evidence="6">
    <location>
        <begin position="43"/>
        <end position="60"/>
    </location>
</feature>
<protein>
    <recommendedName>
        <fullName evidence="9">CidA/LrgA family protein</fullName>
    </recommendedName>
</protein>
<keyword evidence="2" id="KW-1003">Cell membrane</keyword>
<evidence type="ECO:0000256" key="4">
    <source>
        <dbReference type="ARBA" id="ARBA00022989"/>
    </source>
</evidence>
<evidence type="ECO:0000256" key="2">
    <source>
        <dbReference type="ARBA" id="ARBA00022475"/>
    </source>
</evidence>
<evidence type="ECO:0000313" key="8">
    <source>
        <dbReference type="Proteomes" id="UP000188219"/>
    </source>
</evidence>
<accession>A0A1Q2M900</accession>
<dbReference type="GO" id="GO:0005886">
    <property type="term" value="C:plasma membrane"/>
    <property type="evidence" value="ECO:0007669"/>
    <property type="project" value="UniProtKB-SubCell"/>
</dbReference>
<gene>
    <name evidence="7" type="ORF">Mag101_17100</name>
</gene>
<keyword evidence="8" id="KW-1185">Reference proteome</keyword>
<dbReference type="RefSeq" id="WP_077407705.1">
    <property type="nucleotide sequence ID" value="NZ_CP019650.1"/>
</dbReference>
<sequence length="135" mass="14657">MPPKSKSWPGKALHWLLGAGLLLTFDFAGRALAASLSLSVPGPVLGMLLLLLALMLYGRVPYGLGMVAEQILRLLVLIFLPATVGIYFLRDLSGGDWFALIAAMVIGTLISLTLTALLLNHLIQRRTRRRGKHGQ</sequence>
<dbReference type="KEGG" id="maga:Mag101_17100"/>
<evidence type="ECO:0000256" key="5">
    <source>
        <dbReference type="ARBA" id="ARBA00023136"/>
    </source>
</evidence>
<feature type="transmembrane region" description="Helical" evidence="6">
    <location>
        <begin position="101"/>
        <end position="123"/>
    </location>
</feature>
<reference evidence="7" key="1">
    <citation type="submission" date="2017-02" db="EMBL/GenBank/DDBJ databases">
        <title>Genome of Microbulbifer agarilyticus GP101.</title>
        <authorList>
            <person name="Jung J."/>
            <person name="Bae S.S."/>
            <person name="Baek K."/>
        </authorList>
    </citation>
    <scope>NUCLEOTIDE SEQUENCE [LARGE SCALE GENOMIC DNA]</scope>
    <source>
        <strain evidence="7">GP101</strain>
    </source>
</reference>
<dbReference type="eggNOG" id="COG1380">
    <property type="taxonomic scope" value="Bacteria"/>
</dbReference>
<proteinExistence type="predicted"/>
<evidence type="ECO:0000256" key="6">
    <source>
        <dbReference type="SAM" id="Phobius"/>
    </source>
</evidence>
<evidence type="ECO:0000256" key="3">
    <source>
        <dbReference type="ARBA" id="ARBA00022692"/>
    </source>
</evidence>
<dbReference type="Proteomes" id="UP000188219">
    <property type="component" value="Chromosome"/>
</dbReference>
<keyword evidence="3 6" id="KW-0812">Transmembrane</keyword>
<organism evidence="7 8">
    <name type="scientific">Microbulbifer agarilyticus</name>
    <dbReference type="NCBI Taxonomy" id="260552"/>
    <lineage>
        <taxon>Bacteria</taxon>
        <taxon>Pseudomonadati</taxon>
        <taxon>Pseudomonadota</taxon>
        <taxon>Gammaproteobacteria</taxon>
        <taxon>Cellvibrionales</taxon>
        <taxon>Microbulbiferaceae</taxon>
        <taxon>Microbulbifer</taxon>
    </lineage>
</organism>
<dbReference type="InterPro" id="IPR005538">
    <property type="entry name" value="LrgA/CidA"/>
</dbReference>
<dbReference type="EMBL" id="CP019650">
    <property type="protein sequence ID" value="AQQ69156.1"/>
    <property type="molecule type" value="Genomic_DNA"/>
</dbReference>
<keyword evidence="5 6" id="KW-0472">Membrane</keyword>
<evidence type="ECO:0000313" key="7">
    <source>
        <dbReference type="EMBL" id="AQQ69156.1"/>
    </source>
</evidence>
<comment type="subcellular location">
    <subcellularLocation>
        <location evidence="1">Cell membrane</location>
        <topology evidence="1">Multi-pass membrane protein</topology>
    </subcellularLocation>
</comment>
<dbReference type="OrthoDB" id="5741614at2"/>
<evidence type="ECO:0008006" key="9">
    <source>
        <dbReference type="Google" id="ProtNLM"/>
    </source>
</evidence>
<name>A0A1Q2M900_9GAMM</name>
<dbReference type="Pfam" id="PF03788">
    <property type="entry name" value="LrgA"/>
    <property type="match status" value="1"/>
</dbReference>
<evidence type="ECO:0000256" key="1">
    <source>
        <dbReference type="ARBA" id="ARBA00004651"/>
    </source>
</evidence>
<dbReference type="STRING" id="260552.Mag101_17100"/>
<dbReference type="AlphaFoldDB" id="A0A1Q2M900"/>